<sequence>MTIFIGADHRGFDLKNQIMEYLHEKNIRIEDLGAYEKKPLDDAADFGQKIAQAVLQNPDNHLGIVVCGSGCAVSISANRNKGIRCGVAMNISQAQHIRENDNANILSLASDYTNYEEAVKIVDAFLAATPKTEEKYLRRLKKLDQ</sequence>
<name>A0A1F7J947_9BACT</name>
<dbReference type="PIRSF" id="PIRSF005384">
    <property type="entry name" value="RpiB_LacA_B"/>
    <property type="match status" value="1"/>
</dbReference>
<dbReference type="Pfam" id="PF02502">
    <property type="entry name" value="LacAB_rpiB"/>
    <property type="match status" value="1"/>
</dbReference>
<dbReference type="InterPro" id="IPR036569">
    <property type="entry name" value="RpiB_LacA_LacB_sf"/>
</dbReference>
<organism evidence="2 3">
    <name type="scientific">Candidatus Roizmanbacteria bacterium RIFCSPLOWO2_01_FULL_44_13</name>
    <dbReference type="NCBI Taxonomy" id="1802069"/>
    <lineage>
        <taxon>Bacteria</taxon>
        <taxon>Candidatus Roizmaniibacteriota</taxon>
    </lineage>
</organism>
<evidence type="ECO:0000313" key="2">
    <source>
        <dbReference type="EMBL" id="OGK52137.1"/>
    </source>
</evidence>
<comment type="similarity">
    <text evidence="1">Belongs to the LacAB/RpiB family.</text>
</comment>
<dbReference type="Proteomes" id="UP000178857">
    <property type="component" value="Unassembled WGS sequence"/>
</dbReference>
<dbReference type="PANTHER" id="PTHR30345:SF0">
    <property type="entry name" value="DNA DAMAGE-REPAIR_TOLERATION PROTEIN DRT102"/>
    <property type="match status" value="1"/>
</dbReference>
<dbReference type="AlphaFoldDB" id="A0A1F7J947"/>
<dbReference type="SUPFAM" id="SSF89623">
    <property type="entry name" value="Ribose/Galactose isomerase RpiB/AlsB"/>
    <property type="match status" value="1"/>
</dbReference>
<dbReference type="InterPro" id="IPR003500">
    <property type="entry name" value="RpiB_LacA_LacB"/>
</dbReference>
<evidence type="ECO:0008006" key="4">
    <source>
        <dbReference type="Google" id="ProtNLM"/>
    </source>
</evidence>
<dbReference type="NCBIfam" id="TIGR00689">
    <property type="entry name" value="rpiB_lacA_lacB"/>
    <property type="match status" value="1"/>
</dbReference>
<protein>
    <recommendedName>
        <fullName evidence="4">Ribose-5-phosphate isomerase</fullName>
    </recommendedName>
</protein>
<reference evidence="2 3" key="1">
    <citation type="journal article" date="2016" name="Nat. Commun.">
        <title>Thousands of microbial genomes shed light on interconnected biogeochemical processes in an aquifer system.</title>
        <authorList>
            <person name="Anantharaman K."/>
            <person name="Brown C.T."/>
            <person name="Hug L.A."/>
            <person name="Sharon I."/>
            <person name="Castelle C.J."/>
            <person name="Probst A.J."/>
            <person name="Thomas B.C."/>
            <person name="Singh A."/>
            <person name="Wilkins M.J."/>
            <person name="Karaoz U."/>
            <person name="Brodie E.L."/>
            <person name="Williams K.H."/>
            <person name="Hubbard S.S."/>
            <person name="Banfield J.F."/>
        </authorList>
    </citation>
    <scope>NUCLEOTIDE SEQUENCE [LARGE SCALE GENOMIC DNA]</scope>
</reference>
<dbReference type="EMBL" id="MGAT01000028">
    <property type="protein sequence ID" value="OGK52137.1"/>
    <property type="molecule type" value="Genomic_DNA"/>
</dbReference>
<dbReference type="GO" id="GO:0016861">
    <property type="term" value="F:intramolecular oxidoreductase activity, interconverting aldoses and ketoses"/>
    <property type="evidence" value="ECO:0007669"/>
    <property type="project" value="UniProtKB-ARBA"/>
</dbReference>
<evidence type="ECO:0000256" key="1">
    <source>
        <dbReference type="ARBA" id="ARBA00008754"/>
    </source>
</evidence>
<dbReference type="Gene3D" id="3.40.1400.10">
    <property type="entry name" value="Sugar-phosphate isomerase, RpiB/LacA/LacB"/>
    <property type="match status" value="1"/>
</dbReference>
<accession>A0A1F7J947</accession>
<dbReference type="GO" id="GO:0005975">
    <property type="term" value="P:carbohydrate metabolic process"/>
    <property type="evidence" value="ECO:0007669"/>
    <property type="project" value="InterPro"/>
</dbReference>
<dbReference type="STRING" id="1802069.A2970_01770"/>
<proteinExistence type="inferred from homology"/>
<gene>
    <name evidence="2" type="ORF">A2970_01770</name>
</gene>
<dbReference type="PANTHER" id="PTHR30345">
    <property type="entry name" value="RIBOSE-5-PHOSPHATE ISOMERASE B"/>
    <property type="match status" value="1"/>
</dbReference>
<evidence type="ECO:0000313" key="3">
    <source>
        <dbReference type="Proteomes" id="UP000178857"/>
    </source>
</evidence>
<comment type="caution">
    <text evidence="2">The sequence shown here is derived from an EMBL/GenBank/DDBJ whole genome shotgun (WGS) entry which is preliminary data.</text>
</comment>